<gene>
    <name evidence="3" type="ORF">F8C67_11000</name>
</gene>
<feature type="compositionally biased region" description="Polar residues" evidence="1">
    <location>
        <begin position="25"/>
        <end position="37"/>
    </location>
</feature>
<proteinExistence type="predicted"/>
<feature type="region of interest" description="Disordered" evidence="1">
    <location>
        <begin position="25"/>
        <end position="46"/>
    </location>
</feature>
<evidence type="ECO:0000313" key="4">
    <source>
        <dbReference type="Proteomes" id="UP000468650"/>
    </source>
</evidence>
<feature type="signal peptide" evidence="2">
    <location>
        <begin position="1"/>
        <end position="19"/>
    </location>
</feature>
<dbReference type="RefSeq" id="WP_151667903.1">
    <property type="nucleotide sequence ID" value="NZ_WBVO01000009.1"/>
</dbReference>
<dbReference type="Proteomes" id="UP000468650">
    <property type="component" value="Unassembled WGS sequence"/>
</dbReference>
<sequence>MKYLFLSLAILGLSVPSMAQLTIRSDKSSSNSETRQSGLPDLQEEEEEEFPRWSVALLPTEILAGGAPVFVQYNFDKNWAVEVGVGPTFWNLGYAYSFVGHRRFDETYNGTGMGWEFFSRGKLYLNRRKGFMAKRGGFFSAGYTFKNHNRVSQDDASFIVEDNINYHQFTLNIGYRRNYGSHFYMEVYGGYSPSWTYFNRVYRDGATETDLVRDFWPTFGVMVGYSL</sequence>
<evidence type="ECO:0008006" key="5">
    <source>
        <dbReference type="Google" id="ProtNLM"/>
    </source>
</evidence>
<accession>A0A6N6RGW7</accession>
<dbReference type="AlphaFoldDB" id="A0A6N6RGW7"/>
<feature type="chain" id="PRO_5026769781" description="DUF3575 domain-containing protein" evidence="2">
    <location>
        <begin position="20"/>
        <end position="227"/>
    </location>
</feature>
<organism evidence="3 4">
    <name type="scientific">Phaeocystidibacter luteus</name>
    <dbReference type="NCBI Taxonomy" id="911197"/>
    <lineage>
        <taxon>Bacteria</taxon>
        <taxon>Pseudomonadati</taxon>
        <taxon>Bacteroidota</taxon>
        <taxon>Flavobacteriia</taxon>
        <taxon>Flavobacteriales</taxon>
        <taxon>Phaeocystidibacteraceae</taxon>
        <taxon>Phaeocystidibacter</taxon>
    </lineage>
</organism>
<keyword evidence="2" id="KW-0732">Signal</keyword>
<evidence type="ECO:0000256" key="1">
    <source>
        <dbReference type="SAM" id="MobiDB-lite"/>
    </source>
</evidence>
<name>A0A6N6RGW7_9FLAO</name>
<protein>
    <recommendedName>
        <fullName evidence="5">DUF3575 domain-containing protein</fullName>
    </recommendedName>
</protein>
<reference evidence="3 4" key="1">
    <citation type="submission" date="2019-09" db="EMBL/GenBank/DDBJ databases">
        <title>Genomes of family Cryomorphaceae.</title>
        <authorList>
            <person name="Bowman J.P."/>
        </authorList>
    </citation>
    <scope>NUCLEOTIDE SEQUENCE [LARGE SCALE GENOMIC DNA]</scope>
    <source>
        <strain evidence="3 4">LMG 25704</strain>
    </source>
</reference>
<dbReference type="EMBL" id="WBVO01000009">
    <property type="protein sequence ID" value="KAB2808089.1"/>
    <property type="molecule type" value="Genomic_DNA"/>
</dbReference>
<comment type="caution">
    <text evidence="3">The sequence shown here is derived from an EMBL/GenBank/DDBJ whole genome shotgun (WGS) entry which is preliminary data.</text>
</comment>
<keyword evidence="4" id="KW-1185">Reference proteome</keyword>
<evidence type="ECO:0000256" key="2">
    <source>
        <dbReference type="SAM" id="SignalP"/>
    </source>
</evidence>
<evidence type="ECO:0000313" key="3">
    <source>
        <dbReference type="EMBL" id="KAB2808089.1"/>
    </source>
</evidence>